<dbReference type="Proteomes" id="UP000254808">
    <property type="component" value="Chromosome"/>
</dbReference>
<sequence>MPRRRLTATYYLLIRVFANLKKSKGSGFGSGAQNLSPKLLMFTVFSPKKRKPDMTMLSGQAERFVSAFVGADEIETLKTAFSGLTA</sequence>
<name>A0A345UGP9_9BACT</name>
<reference evidence="1 2" key="1">
    <citation type="submission" date="2018-03" db="EMBL/GenBank/DDBJ databases">
        <title>Phenotypic and genomic properties of Cyclonatronum proteinivorum gen. nov., sp. nov., a haloalkaliphilic bacteroidete from soda lakes possessing Na+-translocating rhodopsin.</title>
        <authorList>
            <person name="Toshchakov S.V."/>
            <person name="Korzhenkov A."/>
            <person name="Samarov N.I."/>
            <person name="Kublanov I.V."/>
            <person name="Muntyan M.S."/>
            <person name="Sorokin D.Y."/>
        </authorList>
    </citation>
    <scope>NUCLEOTIDE SEQUENCE [LARGE SCALE GENOMIC DNA]</scope>
    <source>
        <strain evidence="1 2">Omega</strain>
    </source>
</reference>
<gene>
    <name evidence="1" type="ORF">CYPRO_0363</name>
</gene>
<proteinExistence type="predicted"/>
<evidence type="ECO:0000313" key="1">
    <source>
        <dbReference type="EMBL" id="AXI99650.1"/>
    </source>
</evidence>
<organism evidence="1 2">
    <name type="scientific">Cyclonatronum proteinivorum</name>
    <dbReference type="NCBI Taxonomy" id="1457365"/>
    <lineage>
        <taxon>Bacteria</taxon>
        <taxon>Pseudomonadati</taxon>
        <taxon>Balneolota</taxon>
        <taxon>Balneolia</taxon>
        <taxon>Balneolales</taxon>
        <taxon>Cyclonatronaceae</taxon>
        <taxon>Cyclonatronum</taxon>
    </lineage>
</organism>
<dbReference type="EMBL" id="CP027806">
    <property type="protein sequence ID" value="AXI99650.1"/>
    <property type="molecule type" value="Genomic_DNA"/>
</dbReference>
<evidence type="ECO:0000313" key="2">
    <source>
        <dbReference type="Proteomes" id="UP000254808"/>
    </source>
</evidence>
<keyword evidence="2" id="KW-1185">Reference proteome</keyword>
<dbReference type="AlphaFoldDB" id="A0A345UGP9"/>
<protein>
    <submittedName>
        <fullName evidence="1">Uncharacterized protein</fullName>
    </submittedName>
</protein>
<dbReference type="KEGG" id="cprv:CYPRO_0363"/>
<accession>A0A345UGP9</accession>